<dbReference type="Proteomes" id="UP001626549">
    <property type="component" value="Chromosome"/>
</dbReference>
<keyword evidence="2" id="KW-1185">Reference proteome</keyword>
<dbReference type="RefSeq" id="WP_407326426.1">
    <property type="nucleotide sequence ID" value="NZ_CP136865.1"/>
</dbReference>
<reference evidence="1 2" key="1">
    <citation type="submission" date="2023-10" db="EMBL/GenBank/DDBJ databases">
        <title>Two novel species belonging to the OM43/NOR5 clade.</title>
        <authorList>
            <person name="Park M."/>
        </authorList>
    </citation>
    <scope>NUCLEOTIDE SEQUENCE [LARGE SCALE GENOMIC DNA]</scope>
    <source>
        <strain evidence="1 2">IMCC45268</strain>
    </source>
</reference>
<accession>A0ABZ0IAH4</accession>
<evidence type="ECO:0000313" key="2">
    <source>
        <dbReference type="Proteomes" id="UP001626549"/>
    </source>
</evidence>
<organism evidence="1 2">
    <name type="scientific">Congregibacter brevis</name>
    <dbReference type="NCBI Taxonomy" id="3081201"/>
    <lineage>
        <taxon>Bacteria</taxon>
        <taxon>Pseudomonadati</taxon>
        <taxon>Pseudomonadota</taxon>
        <taxon>Gammaproteobacteria</taxon>
        <taxon>Cellvibrionales</taxon>
        <taxon>Halieaceae</taxon>
        <taxon>Congregibacter</taxon>
    </lineage>
</organism>
<gene>
    <name evidence="1" type="ORF">R0137_10750</name>
</gene>
<name>A0ABZ0IAH4_9GAMM</name>
<proteinExistence type="predicted"/>
<dbReference type="EMBL" id="CP136865">
    <property type="protein sequence ID" value="WOJ95723.1"/>
    <property type="molecule type" value="Genomic_DNA"/>
</dbReference>
<protein>
    <submittedName>
        <fullName evidence="1">Uncharacterized protein</fullName>
    </submittedName>
</protein>
<evidence type="ECO:0000313" key="1">
    <source>
        <dbReference type="EMBL" id="WOJ95723.1"/>
    </source>
</evidence>
<sequence>MARTRGEANRALYRARILLEAWNHMRGEERHADAALIDGFLPALRGHLIEAYGWFLLSLAGVEDSAKAVRPQSTQELPKPEAGKALSPEIAEFAQLETSGWLAQMLSDDDDQSHVYHVSNESAKPAQGLLVSDREPLGYAVALAWTDALTAIMARMDDSLSEC</sequence>